<reference evidence="5 6" key="1">
    <citation type="submission" date="2021-03" db="EMBL/GenBank/DDBJ databases">
        <title>Genome sequencing of Marinobacter sp. LPB0319.</title>
        <authorList>
            <person name="Kim J."/>
        </authorList>
    </citation>
    <scope>NUCLEOTIDE SEQUENCE [LARGE SCALE GENOMIC DNA]</scope>
    <source>
        <strain evidence="5 6">LPB0319</strain>
    </source>
</reference>
<feature type="chain" id="PRO_5045187082" evidence="3">
    <location>
        <begin position="25"/>
        <end position="577"/>
    </location>
</feature>
<dbReference type="Proteomes" id="UP000663555">
    <property type="component" value="Chromosome"/>
</dbReference>
<keyword evidence="2" id="KW-0472">Membrane</keyword>
<evidence type="ECO:0000256" key="3">
    <source>
        <dbReference type="SAM" id="SignalP"/>
    </source>
</evidence>
<keyword evidence="2" id="KW-1133">Transmembrane helix</keyword>
<dbReference type="InterPro" id="IPR057699">
    <property type="entry name" value="DUF7939"/>
</dbReference>
<evidence type="ECO:0000259" key="4">
    <source>
        <dbReference type="Pfam" id="PF25607"/>
    </source>
</evidence>
<dbReference type="EMBL" id="CP071247">
    <property type="protein sequence ID" value="QSP94366.1"/>
    <property type="molecule type" value="Genomic_DNA"/>
</dbReference>
<gene>
    <name evidence="5" type="ORF">LPB19_14445</name>
</gene>
<protein>
    <submittedName>
        <fullName evidence="5">Protein BatD</fullName>
    </submittedName>
</protein>
<feature type="compositionally biased region" description="Basic and acidic residues" evidence="1">
    <location>
        <begin position="323"/>
        <end position="335"/>
    </location>
</feature>
<evidence type="ECO:0000313" key="6">
    <source>
        <dbReference type="Proteomes" id="UP000663555"/>
    </source>
</evidence>
<evidence type="ECO:0000256" key="2">
    <source>
        <dbReference type="SAM" id="Phobius"/>
    </source>
</evidence>
<dbReference type="PANTHER" id="PTHR40940:SF1">
    <property type="entry name" value="PROTEIN BATD"/>
    <property type="match status" value="1"/>
</dbReference>
<dbReference type="PANTHER" id="PTHR40940">
    <property type="entry name" value="PROTEIN BATD-RELATED"/>
    <property type="match status" value="1"/>
</dbReference>
<feature type="signal peptide" evidence="3">
    <location>
        <begin position="1"/>
        <end position="24"/>
    </location>
</feature>
<evidence type="ECO:0000256" key="1">
    <source>
        <dbReference type="SAM" id="MobiDB-lite"/>
    </source>
</evidence>
<keyword evidence="3" id="KW-0732">Signal</keyword>
<keyword evidence="6" id="KW-1185">Reference proteome</keyword>
<dbReference type="Pfam" id="PF25607">
    <property type="entry name" value="DUF7939"/>
    <property type="match status" value="1"/>
</dbReference>
<feature type="domain" description="DUF7939" evidence="4">
    <location>
        <begin position="470"/>
        <end position="557"/>
    </location>
</feature>
<organism evidence="5 6">
    <name type="scientific">Marinobacter salinisoli</name>
    <dbReference type="NCBI Taxonomy" id="2769486"/>
    <lineage>
        <taxon>Bacteria</taxon>
        <taxon>Pseudomonadati</taxon>
        <taxon>Pseudomonadota</taxon>
        <taxon>Gammaproteobacteria</taxon>
        <taxon>Pseudomonadales</taxon>
        <taxon>Marinobacteraceae</taxon>
        <taxon>Marinobacter</taxon>
    </lineage>
</organism>
<dbReference type="Pfam" id="PF13584">
    <property type="entry name" value="BatD"/>
    <property type="match status" value="1"/>
</dbReference>
<name>A0ABX7MPY7_9GAMM</name>
<dbReference type="RefSeq" id="WP_206643587.1">
    <property type="nucleotide sequence ID" value="NZ_CP071247.1"/>
</dbReference>
<dbReference type="InterPro" id="IPR025738">
    <property type="entry name" value="BatD"/>
</dbReference>
<accession>A0ABX7MPY7</accession>
<feature type="region of interest" description="Disordered" evidence="1">
    <location>
        <begin position="308"/>
        <end position="339"/>
    </location>
</feature>
<keyword evidence="2" id="KW-0812">Transmembrane</keyword>
<feature type="region of interest" description="Disordered" evidence="1">
    <location>
        <begin position="387"/>
        <end position="424"/>
    </location>
</feature>
<proteinExistence type="predicted"/>
<feature type="transmembrane region" description="Helical" evidence="2">
    <location>
        <begin position="429"/>
        <end position="449"/>
    </location>
</feature>
<sequence length="577" mass="63477">MVKKLCLPLLLFFAGLCLSLPAQANELRVEPDRTRLYEGEVLTLTVTGSMKLDINLSNLFDFDLSNLPAPDIDKLEPDFDILGRNQRYNIQTINGDMVGEITWTFQVAPKRTGSLTIPPLTFRDSTSQPVTVEVVSGSPPDQDTSGRVSFIELSADKADLYVQEQLTLTVRLFFSGRLIRGDLSEPNHPNAIIEPLGKQREYARYRDGLQYRVVERRYAIFPQRPGEFTLAPIEFEGQARDAAGKLLFLRDSEELYGIPVKDVPPEFTGDVWLPASALALNETGLSQAGTINIGDNLTHELTLKATGLPSEALPPLPGTTPEGLRRYPEQPERSTDVTPEGLVSSLKQSAALVPVKAGALTLPEIRIPWWDTTSDTQRVAVIPARTLQVSGSSSTSDQMQNSGMASETVTPEPNEQTANPGPSSGSAGFWPWLSLLLTLLWLATLALWWRSRSQPGQPVSTDHANADLSEKAAFDELTEAAHEGSPQTPALLTRWMNQRFPGHTFRSVSEAVIWSEDASLKAEIGRLQKRLFGPEPSAENWDGTTLVAALKQLRQRKTKQGAEAGELPPLYPTNLSF</sequence>
<evidence type="ECO:0000313" key="5">
    <source>
        <dbReference type="EMBL" id="QSP94366.1"/>
    </source>
</evidence>